<reference evidence="1 2" key="1">
    <citation type="journal article" date="2018" name="Gigascience">
        <title>Genomes of trombidid mites reveal novel predicted allergens and laterally-transferred genes associated with secondary metabolism.</title>
        <authorList>
            <person name="Dong X."/>
            <person name="Chaisiri K."/>
            <person name="Xia D."/>
            <person name="Armstrong S.D."/>
            <person name="Fang Y."/>
            <person name="Donnelly M.J."/>
            <person name="Kadowaki T."/>
            <person name="McGarry J.W."/>
            <person name="Darby A.C."/>
            <person name="Makepeace B.L."/>
        </authorList>
    </citation>
    <scope>NUCLEOTIDE SEQUENCE [LARGE SCALE GENOMIC DNA]</scope>
    <source>
        <strain evidence="1">UoL-UT</strain>
    </source>
</reference>
<proteinExistence type="predicted"/>
<dbReference type="VEuPathDB" id="VectorBase:LDEU013847"/>
<dbReference type="Proteomes" id="UP000288716">
    <property type="component" value="Unassembled WGS sequence"/>
</dbReference>
<comment type="caution">
    <text evidence="1">The sequence shown here is derived from an EMBL/GenBank/DDBJ whole genome shotgun (WGS) entry which is preliminary data.</text>
</comment>
<keyword evidence="2" id="KW-1185">Reference proteome</keyword>
<gene>
    <name evidence="1" type="ORF">B4U80_02860</name>
</gene>
<evidence type="ECO:0000313" key="1">
    <source>
        <dbReference type="EMBL" id="RWS18193.1"/>
    </source>
</evidence>
<evidence type="ECO:0000313" key="2">
    <source>
        <dbReference type="Proteomes" id="UP000288716"/>
    </source>
</evidence>
<name>A0A443RSD7_9ACAR</name>
<dbReference type="AlphaFoldDB" id="A0A443RSD7"/>
<accession>A0A443RSD7</accession>
<dbReference type="EMBL" id="NCKV01044118">
    <property type="protein sequence ID" value="RWS18193.1"/>
    <property type="molecule type" value="Genomic_DNA"/>
</dbReference>
<sequence>MDHRMSPLCTTVTHSLASFCLKLLSRRYTNMHSWYVRIFVKLWLFQQNQLVSKSLRNAWL</sequence>
<protein>
    <submittedName>
        <fullName evidence="1">Uncharacterized protein</fullName>
    </submittedName>
</protein>
<organism evidence="1 2">
    <name type="scientific">Leptotrombidium deliense</name>
    <dbReference type="NCBI Taxonomy" id="299467"/>
    <lineage>
        <taxon>Eukaryota</taxon>
        <taxon>Metazoa</taxon>
        <taxon>Ecdysozoa</taxon>
        <taxon>Arthropoda</taxon>
        <taxon>Chelicerata</taxon>
        <taxon>Arachnida</taxon>
        <taxon>Acari</taxon>
        <taxon>Acariformes</taxon>
        <taxon>Trombidiformes</taxon>
        <taxon>Prostigmata</taxon>
        <taxon>Anystina</taxon>
        <taxon>Parasitengona</taxon>
        <taxon>Trombiculoidea</taxon>
        <taxon>Trombiculidae</taxon>
        <taxon>Leptotrombidium</taxon>
    </lineage>
</organism>